<comment type="function">
    <text evidence="7">Plays an important role in the de novo pathway of purine nucleotide biosynthesis. Catalyzes the first committed step in the biosynthesis of AMP from IMP.</text>
</comment>
<comment type="caution">
    <text evidence="9">The sequence shown here is derived from an EMBL/GenBank/DDBJ whole genome shotgun (WGS) entry which is preliminary data.</text>
</comment>
<dbReference type="Gene3D" id="3.40.440.10">
    <property type="entry name" value="Adenylosuccinate Synthetase, subunit A, domain 1"/>
    <property type="match status" value="1"/>
</dbReference>
<feature type="binding site" description="in other chain" evidence="7">
    <location>
        <position position="305"/>
    </location>
    <ligand>
        <name>IMP</name>
        <dbReference type="ChEBI" id="CHEBI:58053"/>
        <note>ligand shared between dimeric partners</note>
    </ligand>
</feature>
<comment type="subunit">
    <text evidence="7">Homodimer.</text>
</comment>
<dbReference type="InterPro" id="IPR042109">
    <property type="entry name" value="Adenylosuccinate_synth_dom1"/>
</dbReference>
<evidence type="ECO:0000256" key="6">
    <source>
        <dbReference type="ARBA" id="ARBA00023134"/>
    </source>
</evidence>
<gene>
    <name evidence="7" type="primary">purA</name>
    <name evidence="9" type="ORF">OF376_01425</name>
</gene>
<dbReference type="RefSeq" id="WP_263821742.1">
    <property type="nucleotide sequence ID" value="NZ_JAOXHL010000001.1"/>
</dbReference>
<feature type="binding site" evidence="7">
    <location>
        <begin position="333"/>
        <end position="335"/>
    </location>
    <ligand>
        <name>GTP</name>
        <dbReference type="ChEBI" id="CHEBI:37565"/>
    </ligand>
</feature>
<sequence length="431" mass="48372">MKNSYQTYVVVGLQFGDEGKGKIIDVLAEKVDYVVRYQGGNNAGHTVVVNDQKFILHLLPSGILAPTAKCLIGPGVVVDPNVLLTEIEALEGRQMTADHLLIDMRAHIIMPYHLQLDKLNEELLHHQKIGTTLRGVGPCYIDKFNRVGVRAIDLIDKNVLRNKITTNAMLKNPILKIFNYDLIDVEKTVEQYFMLGQKIKHRLVNGTQLINQEIDEQKKVLFEGAQALMLDIDYGTYPFVTSSSPSAGGVCTGVGIPPYKINKVFGVFKAYMTRVGSGVFPTYLDNSIGAHFQDKGHEYGATTGRKRDCGWLDLVMLKHAVMIDGVTDLVITKLDILTGIKKIKVATKYIIDNQTYGVMPAFYLDDKKIEVVYKEFDGWDEDISKMQTYDELPANTKRYLEFIEKAVGVEISLISIGPDRKHNIYKKAQLI</sequence>
<comment type="pathway">
    <text evidence="7 8">Purine metabolism; AMP biosynthesis via de novo pathway; AMP from IMP: step 1/2.</text>
</comment>
<dbReference type="SMART" id="SM00788">
    <property type="entry name" value="Adenylsucc_synt"/>
    <property type="match status" value="1"/>
</dbReference>
<dbReference type="EC" id="6.3.4.4" evidence="7 8"/>
<keyword evidence="6 7" id="KW-0342">GTP-binding</keyword>
<dbReference type="InterPro" id="IPR042111">
    <property type="entry name" value="Adenylosuccinate_synth_dom3"/>
</dbReference>
<proteinExistence type="inferred from homology"/>
<evidence type="ECO:0000256" key="2">
    <source>
        <dbReference type="ARBA" id="ARBA00022723"/>
    </source>
</evidence>
<comment type="similarity">
    <text evidence="7 8">Belongs to the adenylosuccinate synthetase family.</text>
</comment>
<keyword evidence="1 7" id="KW-0436">Ligase</keyword>
<keyword evidence="2 7" id="KW-0479">Metal-binding</keyword>
<keyword evidence="10" id="KW-1185">Reference proteome</keyword>
<dbReference type="NCBIfam" id="TIGR00184">
    <property type="entry name" value="purA"/>
    <property type="match status" value="1"/>
</dbReference>
<dbReference type="InterPro" id="IPR018220">
    <property type="entry name" value="Adenylosuccin_syn_GTP-bd"/>
</dbReference>
<feature type="binding site" evidence="7">
    <location>
        <begin position="301"/>
        <end position="307"/>
    </location>
    <ligand>
        <name>substrate</name>
    </ligand>
</feature>
<dbReference type="InterPro" id="IPR001114">
    <property type="entry name" value="Adenylosuccinate_synthetase"/>
</dbReference>
<dbReference type="SUPFAM" id="SSF52540">
    <property type="entry name" value="P-loop containing nucleoside triphosphate hydrolases"/>
    <property type="match status" value="1"/>
</dbReference>
<keyword evidence="7" id="KW-0963">Cytoplasm</keyword>
<dbReference type="Gene3D" id="1.10.300.10">
    <property type="entry name" value="Adenylosuccinate Synthetase, subunit A, domain 2"/>
    <property type="match status" value="1"/>
</dbReference>
<evidence type="ECO:0000256" key="5">
    <source>
        <dbReference type="ARBA" id="ARBA00022842"/>
    </source>
</evidence>
<feature type="active site" description="Proton acceptor" evidence="7">
    <location>
        <position position="17"/>
    </location>
</feature>
<evidence type="ECO:0000256" key="4">
    <source>
        <dbReference type="ARBA" id="ARBA00022755"/>
    </source>
</evidence>
<dbReference type="PROSITE" id="PS01266">
    <property type="entry name" value="ADENYLOSUCCIN_SYN_1"/>
    <property type="match status" value="1"/>
</dbReference>
<feature type="binding site" description="in other chain" evidence="7">
    <location>
        <position position="132"/>
    </location>
    <ligand>
        <name>IMP</name>
        <dbReference type="ChEBI" id="CHEBI:58053"/>
        <note>ligand shared between dimeric partners</note>
    </ligand>
</feature>
<dbReference type="EMBL" id="JAOXHL010000001">
    <property type="protein sequence ID" value="MCV3728426.1"/>
    <property type="molecule type" value="Genomic_DNA"/>
</dbReference>
<dbReference type="HAMAP" id="MF_00011">
    <property type="entry name" value="Adenylosucc_synth"/>
    <property type="match status" value="1"/>
</dbReference>
<dbReference type="PANTHER" id="PTHR11846">
    <property type="entry name" value="ADENYLOSUCCINATE SYNTHETASE"/>
    <property type="match status" value="1"/>
</dbReference>
<feature type="binding site" evidence="7">
    <location>
        <position position="307"/>
    </location>
    <ligand>
        <name>GTP</name>
        <dbReference type="ChEBI" id="CHEBI:37565"/>
    </ligand>
</feature>
<evidence type="ECO:0000256" key="3">
    <source>
        <dbReference type="ARBA" id="ARBA00022741"/>
    </source>
</evidence>
<feature type="binding site" evidence="7">
    <location>
        <position position="44"/>
    </location>
    <ligand>
        <name>Mg(2+)</name>
        <dbReference type="ChEBI" id="CHEBI:18420"/>
    </ligand>
</feature>
<evidence type="ECO:0000313" key="9">
    <source>
        <dbReference type="EMBL" id="MCV3728426.1"/>
    </source>
</evidence>
<feature type="binding site" evidence="7">
    <location>
        <begin position="44"/>
        <end position="46"/>
    </location>
    <ligand>
        <name>GTP</name>
        <dbReference type="ChEBI" id="CHEBI:37565"/>
    </ligand>
</feature>
<keyword evidence="3 7" id="KW-0547">Nucleotide-binding</keyword>
<comment type="subcellular location">
    <subcellularLocation>
        <location evidence="7">Cytoplasm</location>
    </subcellularLocation>
</comment>
<dbReference type="PANTHER" id="PTHR11846:SF0">
    <property type="entry name" value="ADENYLOSUCCINATE SYNTHETASE"/>
    <property type="match status" value="1"/>
</dbReference>
<feature type="binding site" evidence="7">
    <location>
        <begin position="16"/>
        <end position="22"/>
    </location>
    <ligand>
        <name>GTP</name>
        <dbReference type="ChEBI" id="CHEBI:37565"/>
    </ligand>
</feature>
<feature type="binding site" description="in other chain" evidence="7">
    <location>
        <position position="241"/>
    </location>
    <ligand>
        <name>IMP</name>
        <dbReference type="ChEBI" id="CHEBI:58053"/>
        <note>ligand shared between dimeric partners</note>
    </ligand>
</feature>
<dbReference type="NCBIfam" id="NF002223">
    <property type="entry name" value="PRK01117.1"/>
    <property type="match status" value="1"/>
</dbReference>
<dbReference type="CDD" id="cd03108">
    <property type="entry name" value="AdSS"/>
    <property type="match status" value="1"/>
</dbReference>
<protein>
    <recommendedName>
        <fullName evidence="7 8">Adenylosuccinate synthetase</fullName>
        <shortName evidence="7">AMPSase</shortName>
        <shortName evidence="7">AdSS</shortName>
        <ecNumber evidence="7 8">6.3.4.4</ecNumber>
    </recommendedName>
    <alternativeName>
        <fullName evidence="7">IMP--aspartate ligase</fullName>
    </alternativeName>
</protein>
<dbReference type="GO" id="GO:0004019">
    <property type="term" value="F:adenylosuccinate synthase activity"/>
    <property type="evidence" value="ECO:0007669"/>
    <property type="project" value="UniProtKB-EC"/>
</dbReference>
<feature type="binding site" evidence="7">
    <location>
        <begin position="415"/>
        <end position="417"/>
    </location>
    <ligand>
        <name>GTP</name>
        <dbReference type="ChEBI" id="CHEBI:37565"/>
    </ligand>
</feature>
<organism evidence="9 10">
    <name type="scientific">Ureaplasma miroungigenitalium</name>
    <dbReference type="NCBI Taxonomy" id="1042321"/>
    <lineage>
        <taxon>Bacteria</taxon>
        <taxon>Bacillati</taxon>
        <taxon>Mycoplasmatota</taxon>
        <taxon>Mycoplasmoidales</taxon>
        <taxon>Mycoplasmoidaceae</taxon>
        <taxon>Ureaplasma</taxon>
    </lineage>
</organism>
<dbReference type="Proteomes" id="UP001208245">
    <property type="component" value="Unassembled WGS sequence"/>
</dbReference>
<reference evidence="9 10" key="1">
    <citation type="journal article" date="2020" name="Int. J. Syst. Evol. Microbiol.">
        <title>Ureaplasma miroungigenitalium sp. nov. isolated from northern elephant seals (Mirounga angustirostris) and Ureaplasma zalophigenitalium sp. nov. isolated from California sea lions (Zalophus californianus).</title>
        <authorList>
            <person name="Volokhov D.V."/>
            <person name="Gulland F.M."/>
            <person name="Gao Y."/>
            <person name="Chizhikov V.E."/>
        </authorList>
    </citation>
    <scope>NUCLEOTIDE SEQUENCE [LARGE SCALE GENOMIC DNA]</scope>
    <source>
        <strain evidence="9 10">ES3182-GEN</strain>
    </source>
</reference>
<dbReference type="InterPro" id="IPR027417">
    <property type="entry name" value="P-loop_NTPase"/>
</dbReference>
<evidence type="ECO:0000256" key="1">
    <source>
        <dbReference type="ARBA" id="ARBA00022598"/>
    </source>
</evidence>
<name>A0ABT3BMH0_9BACT</name>
<evidence type="ECO:0000313" key="10">
    <source>
        <dbReference type="Proteomes" id="UP001208245"/>
    </source>
</evidence>
<feature type="active site" description="Proton donor" evidence="7">
    <location>
        <position position="45"/>
    </location>
</feature>
<accession>A0ABT3BMH0</accession>
<feature type="binding site" description="in other chain" evidence="7">
    <location>
        <position position="226"/>
    </location>
    <ligand>
        <name>IMP</name>
        <dbReference type="ChEBI" id="CHEBI:58053"/>
        <note>ligand shared between dimeric partners</note>
    </ligand>
</feature>
<dbReference type="InterPro" id="IPR042110">
    <property type="entry name" value="Adenylosuccinate_synth_dom2"/>
</dbReference>
<comment type="cofactor">
    <cofactor evidence="7">
        <name>Mg(2+)</name>
        <dbReference type="ChEBI" id="CHEBI:18420"/>
    </cofactor>
    <text evidence="7">Binds 1 Mg(2+) ion per subunit.</text>
</comment>
<keyword evidence="5 7" id="KW-0460">Magnesium</keyword>
<dbReference type="Pfam" id="PF00709">
    <property type="entry name" value="Adenylsucc_synt"/>
    <property type="match status" value="1"/>
</dbReference>
<feature type="binding site" evidence="7">
    <location>
        <position position="17"/>
    </location>
    <ligand>
        <name>Mg(2+)</name>
        <dbReference type="ChEBI" id="CHEBI:18420"/>
    </ligand>
</feature>
<keyword evidence="4 7" id="KW-0658">Purine biosynthesis</keyword>
<comment type="catalytic activity">
    <reaction evidence="7 8">
        <text>IMP + L-aspartate + GTP = N(6)-(1,2-dicarboxyethyl)-AMP + GDP + phosphate + 2 H(+)</text>
        <dbReference type="Rhea" id="RHEA:15753"/>
        <dbReference type="ChEBI" id="CHEBI:15378"/>
        <dbReference type="ChEBI" id="CHEBI:29991"/>
        <dbReference type="ChEBI" id="CHEBI:37565"/>
        <dbReference type="ChEBI" id="CHEBI:43474"/>
        <dbReference type="ChEBI" id="CHEBI:57567"/>
        <dbReference type="ChEBI" id="CHEBI:58053"/>
        <dbReference type="ChEBI" id="CHEBI:58189"/>
        <dbReference type="EC" id="6.3.4.4"/>
    </reaction>
</comment>
<evidence type="ECO:0000256" key="7">
    <source>
        <dbReference type="HAMAP-Rule" id="MF_00011"/>
    </source>
</evidence>
<feature type="binding site" description="in other chain" evidence="7">
    <location>
        <begin position="17"/>
        <end position="20"/>
    </location>
    <ligand>
        <name>IMP</name>
        <dbReference type="ChEBI" id="CHEBI:58053"/>
        <note>ligand shared between dimeric partners</note>
    </ligand>
</feature>
<evidence type="ECO:0000256" key="8">
    <source>
        <dbReference type="RuleBase" id="RU000520"/>
    </source>
</evidence>
<feature type="binding site" description="in other chain" evidence="7">
    <location>
        <begin position="42"/>
        <end position="45"/>
    </location>
    <ligand>
        <name>IMP</name>
        <dbReference type="ChEBI" id="CHEBI:58053"/>
        <note>ligand shared between dimeric partners</note>
    </ligand>
</feature>
<dbReference type="Gene3D" id="3.90.170.10">
    <property type="entry name" value="Adenylosuccinate Synthetase, subunit A, domain 3"/>
    <property type="match status" value="1"/>
</dbReference>
<feature type="binding site" evidence="7">
    <location>
        <position position="146"/>
    </location>
    <ligand>
        <name>IMP</name>
        <dbReference type="ChEBI" id="CHEBI:58053"/>
        <note>ligand shared between dimeric partners</note>
    </ligand>
</feature>